<organism evidence="2 3">
    <name type="scientific">Paraglaciecola chathamensis</name>
    <dbReference type="NCBI Taxonomy" id="368405"/>
    <lineage>
        <taxon>Bacteria</taxon>
        <taxon>Pseudomonadati</taxon>
        <taxon>Pseudomonadota</taxon>
        <taxon>Gammaproteobacteria</taxon>
        <taxon>Alteromonadales</taxon>
        <taxon>Alteromonadaceae</taxon>
        <taxon>Paraglaciecola</taxon>
    </lineage>
</organism>
<comment type="caution">
    <text evidence="2">The sequence shown here is derived from an EMBL/GenBank/DDBJ whole genome shotgun (WGS) entry which is preliminary data.</text>
</comment>
<dbReference type="AlphaFoldDB" id="A0A8H9IH58"/>
<name>A0A8H9IH58_9ALTE</name>
<accession>A0A8H9IH58</accession>
<keyword evidence="1" id="KW-0472">Membrane</keyword>
<reference evidence="2 3" key="1">
    <citation type="journal article" date="2014" name="Int. J. Syst. Evol. Microbiol.">
        <title>Complete genome sequence of Corynebacterium casei LMG S-19264T (=DSM 44701T), isolated from a smear-ripened cheese.</title>
        <authorList>
            <consortium name="US DOE Joint Genome Institute (JGI-PGF)"/>
            <person name="Walter F."/>
            <person name="Albersmeier A."/>
            <person name="Kalinowski J."/>
            <person name="Ruckert C."/>
        </authorList>
    </citation>
    <scope>NUCLEOTIDE SEQUENCE [LARGE SCALE GENOMIC DNA]</scope>
    <source>
        <strain evidence="2 3">KCTC 32337</strain>
    </source>
</reference>
<dbReference type="RefSeq" id="WP_191866996.1">
    <property type="nucleotide sequence ID" value="NZ_BMZC01000014.1"/>
</dbReference>
<keyword evidence="1" id="KW-1133">Transmembrane helix</keyword>
<protein>
    <submittedName>
        <fullName evidence="2">Uncharacterized protein</fullName>
    </submittedName>
</protein>
<evidence type="ECO:0000313" key="3">
    <source>
        <dbReference type="Proteomes" id="UP000622604"/>
    </source>
</evidence>
<proteinExistence type="predicted"/>
<keyword evidence="1" id="KW-0812">Transmembrane</keyword>
<evidence type="ECO:0000313" key="2">
    <source>
        <dbReference type="EMBL" id="GGZ77671.1"/>
    </source>
</evidence>
<dbReference type="Proteomes" id="UP000622604">
    <property type="component" value="Unassembled WGS sequence"/>
</dbReference>
<feature type="transmembrane region" description="Helical" evidence="1">
    <location>
        <begin position="47"/>
        <end position="75"/>
    </location>
</feature>
<evidence type="ECO:0000256" key="1">
    <source>
        <dbReference type="SAM" id="Phobius"/>
    </source>
</evidence>
<sequence length="84" mass="9015">MKHYLMKYRTAYAAIAEDTRKAGVFCIGAGWVGILVGKDKMTGYTGLAILLSGLFLSAIGISIMVSLGIGILVAFNYHTKVVED</sequence>
<dbReference type="EMBL" id="BMZC01000014">
    <property type="protein sequence ID" value="GGZ77671.1"/>
    <property type="molecule type" value="Genomic_DNA"/>
</dbReference>
<gene>
    <name evidence="2" type="ORF">GCM10011274_39690</name>
</gene>